<dbReference type="GO" id="GO:0016831">
    <property type="term" value="F:carboxy-lyase activity"/>
    <property type="evidence" value="ECO:0007669"/>
    <property type="project" value="InterPro"/>
</dbReference>
<comment type="caution">
    <text evidence="3">The sequence shown here is derived from an EMBL/GenBank/DDBJ whole genome shotgun (WGS) entry which is preliminary data.</text>
</comment>
<protein>
    <submittedName>
        <fullName evidence="3">Amidohydrolase family protein</fullName>
    </submittedName>
</protein>
<organism evidence="3 4">
    <name type="scientific">Hassallia byssoidea VB512170</name>
    <dbReference type="NCBI Taxonomy" id="1304833"/>
    <lineage>
        <taxon>Bacteria</taxon>
        <taxon>Bacillati</taxon>
        <taxon>Cyanobacteriota</taxon>
        <taxon>Cyanophyceae</taxon>
        <taxon>Nostocales</taxon>
        <taxon>Tolypothrichaceae</taxon>
        <taxon>Hassallia</taxon>
    </lineage>
</organism>
<evidence type="ECO:0000256" key="1">
    <source>
        <dbReference type="ARBA" id="ARBA00023239"/>
    </source>
</evidence>
<dbReference type="Gene3D" id="3.20.20.140">
    <property type="entry name" value="Metal-dependent hydrolases"/>
    <property type="match status" value="1"/>
</dbReference>
<evidence type="ECO:0000313" key="3">
    <source>
        <dbReference type="EMBL" id="NEU77408.1"/>
    </source>
</evidence>
<feature type="domain" description="Amidohydrolase-related" evidence="2">
    <location>
        <begin position="28"/>
        <end position="330"/>
    </location>
</feature>
<name>A0A846HLQ9_9CYAN</name>
<dbReference type="AlphaFoldDB" id="A0A846HLQ9"/>
<dbReference type="InterPro" id="IPR006680">
    <property type="entry name" value="Amidohydro-rel"/>
</dbReference>
<dbReference type="Pfam" id="PF04909">
    <property type="entry name" value="Amidohydro_2"/>
    <property type="match status" value="1"/>
</dbReference>
<dbReference type="GO" id="GO:0016787">
    <property type="term" value="F:hydrolase activity"/>
    <property type="evidence" value="ECO:0007669"/>
    <property type="project" value="UniProtKB-KW"/>
</dbReference>
<dbReference type="RefSeq" id="WP_163519461.1">
    <property type="nucleotide sequence ID" value="NZ_JTCM02000192.1"/>
</dbReference>
<gene>
    <name evidence="3" type="ORF">PI95_034330</name>
</gene>
<keyword evidence="1" id="KW-0456">Lyase</keyword>
<evidence type="ECO:0000313" key="4">
    <source>
        <dbReference type="Proteomes" id="UP000031549"/>
    </source>
</evidence>
<accession>A0A846HLQ9</accession>
<dbReference type="EMBL" id="JTCM02000192">
    <property type="protein sequence ID" value="NEU77408.1"/>
    <property type="molecule type" value="Genomic_DNA"/>
</dbReference>
<dbReference type="PANTHER" id="PTHR21240">
    <property type="entry name" value="2-AMINO-3-CARBOXYLMUCONATE-6-SEMIALDEHYDE DECARBOXYLASE"/>
    <property type="match status" value="1"/>
</dbReference>
<reference evidence="3 4" key="1">
    <citation type="journal article" date="2015" name="Genome Announc.">
        <title>Draft Genome Sequence of Cyanobacterium Hassallia byssoidea Strain VB512170, Isolated from Monuments in India.</title>
        <authorList>
            <person name="Singh D."/>
            <person name="Chandrababunaidu M.M."/>
            <person name="Panda A."/>
            <person name="Sen D."/>
            <person name="Bhattacharyya S."/>
            <person name="Adhikary S.P."/>
            <person name="Tripathy S."/>
        </authorList>
    </citation>
    <scope>NUCLEOTIDE SEQUENCE [LARGE SCALE GENOMIC DNA]</scope>
    <source>
        <strain evidence="3 4">VB512170</strain>
    </source>
</reference>
<sequence length="340" mass="38470">MLKTYGLIIVAISFTQLLKAQKKPLPVIDMHLHALGANDQGPAPQSVGAPFTDLGLNDPKDDFRKVFMKAVKTGMWADHHITSPTTDDSLRQMTLSVLRKNNIYAATSGEIEKVRRWKAEAPDRIMSSIQWTFGLEKAEGLTLDSLEKLFRSGEFKVFGEISIQYEGYTASDSAFEPYLAMAERLDIPVGIHVGPGQPGAPYVFATNYRARLHSPLVLEEALLRHPKLRVYAMHAGWPMLDDMLATLYTHPQLYVDLGVICYMIPTKEFYYYLERLVNAGFGKRIMFGSDNMIWPQSIELGIQTINKAPFLSPTQKRDILFNNAARFLRLTEKEIKAMHE</sequence>
<dbReference type="InterPro" id="IPR032466">
    <property type="entry name" value="Metal_Hydrolase"/>
</dbReference>
<proteinExistence type="predicted"/>
<keyword evidence="4" id="KW-1185">Reference proteome</keyword>
<evidence type="ECO:0000259" key="2">
    <source>
        <dbReference type="Pfam" id="PF04909"/>
    </source>
</evidence>
<dbReference type="InterPro" id="IPR032465">
    <property type="entry name" value="ACMSD"/>
</dbReference>
<dbReference type="Proteomes" id="UP000031549">
    <property type="component" value="Unassembled WGS sequence"/>
</dbReference>
<keyword evidence="3" id="KW-0378">Hydrolase</keyword>
<dbReference type="SUPFAM" id="SSF51556">
    <property type="entry name" value="Metallo-dependent hydrolases"/>
    <property type="match status" value="1"/>
</dbReference>